<dbReference type="InterPro" id="IPR036950">
    <property type="entry name" value="PBP_transglycosylase"/>
</dbReference>
<comment type="pathway">
    <text evidence="2">Cell wall biogenesis; peptidoglycan biosynthesis.</text>
</comment>
<dbReference type="SUPFAM" id="SSF56601">
    <property type="entry name" value="beta-lactamase/transpeptidase-like"/>
    <property type="match status" value="1"/>
</dbReference>
<evidence type="ECO:0000256" key="4">
    <source>
        <dbReference type="ARBA" id="ARBA00007739"/>
    </source>
</evidence>
<dbReference type="InterPro" id="IPR001264">
    <property type="entry name" value="Glyco_trans_51"/>
</dbReference>
<evidence type="ECO:0000256" key="14">
    <source>
        <dbReference type="ARBA" id="ARBA00023136"/>
    </source>
</evidence>
<feature type="domain" description="Penicillin-binding protein transpeptidase" evidence="20">
    <location>
        <begin position="429"/>
        <end position="666"/>
    </location>
</feature>
<dbReference type="Pfam" id="PF14814">
    <property type="entry name" value="UB2H"/>
    <property type="match status" value="1"/>
</dbReference>
<dbReference type="InterPro" id="IPR028166">
    <property type="entry name" value="UB2H"/>
</dbReference>
<dbReference type="GO" id="GO:0071555">
    <property type="term" value="P:cell wall organization"/>
    <property type="evidence" value="ECO:0007669"/>
    <property type="project" value="UniProtKB-KW"/>
</dbReference>
<dbReference type="SUPFAM" id="SSF53955">
    <property type="entry name" value="Lysozyme-like"/>
    <property type="match status" value="1"/>
</dbReference>
<dbReference type="AlphaFoldDB" id="A0A3A4NJT6"/>
<comment type="catalytic activity">
    <reaction evidence="17">
        <text>Preferential cleavage: (Ac)2-L-Lys-D-Ala-|-D-Ala. Also transpeptidation of peptidyl-alanyl moieties that are N-acyl substituents of D-alanine.</text>
        <dbReference type="EC" id="3.4.16.4"/>
    </reaction>
</comment>
<keyword evidence="9 19" id="KW-0812">Transmembrane</keyword>
<evidence type="ECO:0000313" key="23">
    <source>
        <dbReference type="EMBL" id="RJP18835.1"/>
    </source>
</evidence>
<evidence type="ECO:0000256" key="3">
    <source>
        <dbReference type="ARBA" id="ARBA00007090"/>
    </source>
</evidence>
<dbReference type="Pfam" id="PF00912">
    <property type="entry name" value="Transgly"/>
    <property type="match status" value="1"/>
</dbReference>
<comment type="catalytic activity">
    <reaction evidence="18">
        <text>[GlcNAc-(1-&gt;4)-Mur2Ac(oyl-L-Ala-gamma-D-Glu-L-Lys-D-Ala-D-Ala)](n)-di-trans,octa-cis-undecaprenyl diphosphate + beta-D-GlcNAc-(1-&gt;4)-Mur2Ac(oyl-L-Ala-gamma-D-Glu-L-Lys-D-Ala-D-Ala)-di-trans,octa-cis-undecaprenyl diphosphate = [GlcNAc-(1-&gt;4)-Mur2Ac(oyl-L-Ala-gamma-D-Glu-L-Lys-D-Ala-D-Ala)](n+1)-di-trans,octa-cis-undecaprenyl diphosphate + di-trans,octa-cis-undecaprenyl diphosphate + H(+)</text>
        <dbReference type="Rhea" id="RHEA:23708"/>
        <dbReference type="Rhea" id="RHEA-COMP:9602"/>
        <dbReference type="Rhea" id="RHEA-COMP:9603"/>
        <dbReference type="ChEBI" id="CHEBI:15378"/>
        <dbReference type="ChEBI" id="CHEBI:58405"/>
        <dbReference type="ChEBI" id="CHEBI:60033"/>
        <dbReference type="ChEBI" id="CHEBI:78435"/>
        <dbReference type="EC" id="2.4.99.28"/>
    </reaction>
</comment>
<evidence type="ECO:0000256" key="8">
    <source>
        <dbReference type="ARBA" id="ARBA00022679"/>
    </source>
</evidence>
<dbReference type="GO" id="GO:0006508">
    <property type="term" value="P:proteolysis"/>
    <property type="evidence" value="ECO:0007669"/>
    <property type="project" value="UniProtKB-KW"/>
</dbReference>
<dbReference type="Proteomes" id="UP000265882">
    <property type="component" value="Unassembled WGS sequence"/>
</dbReference>
<evidence type="ECO:0000313" key="24">
    <source>
        <dbReference type="Proteomes" id="UP000265882"/>
    </source>
</evidence>
<comment type="similarity">
    <text evidence="3">In the C-terminal section; belongs to the transpeptidase family.</text>
</comment>
<keyword evidence="7" id="KW-0328">Glycosyltransferase</keyword>
<dbReference type="InterPro" id="IPR001460">
    <property type="entry name" value="PCN-bd_Tpept"/>
</dbReference>
<evidence type="ECO:0000256" key="19">
    <source>
        <dbReference type="SAM" id="Phobius"/>
    </source>
</evidence>
<dbReference type="InterPro" id="IPR023346">
    <property type="entry name" value="Lysozyme-like_dom_sf"/>
</dbReference>
<dbReference type="InterPro" id="IPR012338">
    <property type="entry name" value="Beta-lactam/transpept-like"/>
</dbReference>
<evidence type="ECO:0000256" key="7">
    <source>
        <dbReference type="ARBA" id="ARBA00022676"/>
    </source>
</evidence>
<evidence type="ECO:0000256" key="12">
    <source>
        <dbReference type="ARBA" id="ARBA00022984"/>
    </source>
</evidence>
<accession>A0A3A4NJT6</accession>
<evidence type="ECO:0000256" key="18">
    <source>
        <dbReference type="ARBA" id="ARBA00049902"/>
    </source>
</evidence>
<keyword evidence="8" id="KW-0808">Transferase</keyword>
<dbReference type="EMBL" id="QZKU01000096">
    <property type="protein sequence ID" value="RJP18835.1"/>
    <property type="molecule type" value="Genomic_DNA"/>
</dbReference>
<organism evidence="23 24">
    <name type="scientific">Abyssobacteria bacterium (strain SURF_5)</name>
    <dbReference type="NCBI Taxonomy" id="2093360"/>
    <lineage>
        <taxon>Bacteria</taxon>
        <taxon>Pseudomonadati</taxon>
        <taxon>Candidatus Hydrogenedentota</taxon>
        <taxon>Candidatus Abyssobacteria</taxon>
    </lineage>
</organism>
<dbReference type="Gene3D" id="3.30.2060.10">
    <property type="entry name" value="Penicillin-binding protein 1b domain"/>
    <property type="match status" value="1"/>
</dbReference>
<keyword evidence="15" id="KW-0511">Multifunctional enzyme</keyword>
<evidence type="ECO:0000256" key="17">
    <source>
        <dbReference type="ARBA" id="ARBA00034000"/>
    </source>
</evidence>
<evidence type="ECO:0000256" key="6">
    <source>
        <dbReference type="ARBA" id="ARBA00022670"/>
    </source>
</evidence>
<dbReference type="PANTHER" id="PTHR32282:SF27">
    <property type="entry name" value="PENICILLIN-BINDING PROTEIN 1A"/>
    <property type="match status" value="1"/>
</dbReference>
<dbReference type="GO" id="GO:0016020">
    <property type="term" value="C:membrane"/>
    <property type="evidence" value="ECO:0007669"/>
    <property type="project" value="UniProtKB-SubCell"/>
</dbReference>
<keyword evidence="13 19" id="KW-1133">Transmembrane helix</keyword>
<dbReference type="GO" id="GO:0030288">
    <property type="term" value="C:outer membrane-bounded periplasmic space"/>
    <property type="evidence" value="ECO:0007669"/>
    <property type="project" value="TreeGrafter"/>
</dbReference>
<proteinExistence type="inferred from homology"/>
<evidence type="ECO:0000256" key="11">
    <source>
        <dbReference type="ARBA" id="ARBA00022960"/>
    </source>
</evidence>
<dbReference type="GO" id="GO:0008955">
    <property type="term" value="F:peptidoglycan glycosyltransferase activity"/>
    <property type="evidence" value="ECO:0007669"/>
    <property type="project" value="UniProtKB-EC"/>
</dbReference>
<evidence type="ECO:0000259" key="20">
    <source>
        <dbReference type="Pfam" id="PF00905"/>
    </source>
</evidence>
<feature type="transmembrane region" description="Helical" evidence="19">
    <location>
        <begin position="14"/>
        <end position="38"/>
    </location>
</feature>
<evidence type="ECO:0000256" key="10">
    <source>
        <dbReference type="ARBA" id="ARBA00022801"/>
    </source>
</evidence>
<comment type="subcellular location">
    <subcellularLocation>
        <location evidence="1">Membrane</location>
    </subcellularLocation>
</comment>
<dbReference type="GO" id="GO:0009252">
    <property type="term" value="P:peptidoglycan biosynthetic process"/>
    <property type="evidence" value="ECO:0007669"/>
    <property type="project" value="UniProtKB-KW"/>
</dbReference>
<evidence type="ECO:0000256" key="1">
    <source>
        <dbReference type="ARBA" id="ARBA00004370"/>
    </source>
</evidence>
<dbReference type="FunFam" id="1.10.3810.10:FF:000001">
    <property type="entry name" value="Penicillin-binding protein 1A"/>
    <property type="match status" value="1"/>
</dbReference>
<feature type="domain" description="Glycosyl transferase family 51" evidence="21">
    <location>
        <begin position="153"/>
        <end position="330"/>
    </location>
</feature>
<keyword evidence="12" id="KW-0573">Peptidoglycan synthesis</keyword>
<gene>
    <name evidence="23" type="ORF">C4520_13730</name>
</gene>
<keyword evidence="10" id="KW-0378">Hydrolase</keyword>
<keyword evidence="5" id="KW-0121">Carboxypeptidase</keyword>
<evidence type="ECO:0000256" key="5">
    <source>
        <dbReference type="ARBA" id="ARBA00022645"/>
    </source>
</evidence>
<evidence type="ECO:0000256" key="9">
    <source>
        <dbReference type="ARBA" id="ARBA00022692"/>
    </source>
</evidence>
<keyword evidence="6" id="KW-0645">Protease</keyword>
<dbReference type="GO" id="GO:0008360">
    <property type="term" value="P:regulation of cell shape"/>
    <property type="evidence" value="ECO:0007669"/>
    <property type="project" value="UniProtKB-KW"/>
</dbReference>
<evidence type="ECO:0000259" key="21">
    <source>
        <dbReference type="Pfam" id="PF00912"/>
    </source>
</evidence>
<dbReference type="InterPro" id="IPR050396">
    <property type="entry name" value="Glycosyltr_51/Transpeptidase"/>
</dbReference>
<evidence type="ECO:0000256" key="2">
    <source>
        <dbReference type="ARBA" id="ARBA00004752"/>
    </source>
</evidence>
<keyword evidence="16" id="KW-0961">Cell wall biogenesis/degradation</keyword>
<evidence type="ECO:0000256" key="13">
    <source>
        <dbReference type="ARBA" id="ARBA00022989"/>
    </source>
</evidence>
<dbReference type="Pfam" id="PF00905">
    <property type="entry name" value="Transpeptidase"/>
    <property type="match status" value="1"/>
</dbReference>
<evidence type="ECO:0000256" key="16">
    <source>
        <dbReference type="ARBA" id="ARBA00023316"/>
    </source>
</evidence>
<dbReference type="Gene3D" id="3.40.710.10">
    <property type="entry name" value="DD-peptidase/beta-lactamase superfamily"/>
    <property type="match status" value="1"/>
</dbReference>
<dbReference type="Gene3D" id="1.10.3810.10">
    <property type="entry name" value="Biosynthetic peptidoglycan transglycosylase-like"/>
    <property type="match status" value="1"/>
</dbReference>
<evidence type="ECO:0000259" key="22">
    <source>
        <dbReference type="Pfam" id="PF14814"/>
    </source>
</evidence>
<keyword evidence="14 19" id="KW-0472">Membrane</keyword>
<dbReference type="NCBIfam" id="TIGR02074">
    <property type="entry name" value="PBP_1a_fam"/>
    <property type="match status" value="1"/>
</dbReference>
<protein>
    <submittedName>
        <fullName evidence="23">PBP1A family penicillin-binding protein</fullName>
    </submittedName>
</protein>
<sequence length="773" mass="86918">MKKKSRRYFEVRRLLAWGCAVFGAACVILIIYCLFLSLKIEKRFSGRRWSIPSKVFSDSTIVYPGQRINSDLFLEKLEHLGYRKVFHSPQRKGEMRISDDAIEIFLHDFDLPPHRKSGFAVRIGLHENEFGSIVNLKTQDFLPILELEPEEIATLFGLERERRQLISIEQAPRHLIGAVVSAEDKRFYDHNGIDPRGMARAFFANLDRGAVVQGGSTITQQLAKCYFLYHERTIVRKLKEILISLVVELKYTKDEILEMYLNEIYLGQKGAVSINGVGEASFFYFGKPVDELSVSEAASIGGLIKAPNRYSPYVDKEKCREQRDRVLHAMFDNGWIFKEELEKGLSDSIATAGATDFKKQAPYFIDYLKEQLASLYSPHDLASLGLSIYTTLDTQVQLAAERALERGLTRLEHSNPAINRQDPKEKIQGAVVVIQPKTGYIIAMAGGRDYGVSQFNRATQARRQPGSAFKPFVYLSYLDRVTPASRISNKPVAYQVNGEPWEPRNFRPIPDEYLSVRDALSRSVNIATVNLAMDSGLGPIIEMAAAFQFSTRFKAVPSLSLGAFEVVPLELARAYCAFAADGLLPYPLSLKEVVDERGTTLERRHMMIDNAISPAKSYVMTSLLRSVVTDGTASSLKEMGISFPVAGKTGTTNDFRDAWFIGYTPTILALIWVGFDNEASTHAPGSTAAMPIWAELVKAIPQYTSGEWFEAPPGVVKRVICPDSGELAVRTCPHWTTEIFLEENAPKQRCTHHISRDRLRQIWDNGKAIINNW</sequence>
<comment type="similarity">
    <text evidence="4">In the N-terminal section; belongs to the glycosyltransferase 51 family.</text>
</comment>
<name>A0A3A4NJT6_ABYX5</name>
<dbReference type="PANTHER" id="PTHR32282">
    <property type="entry name" value="BINDING PROTEIN TRANSPEPTIDASE, PUTATIVE-RELATED"/>
    <property type="match status" value="1"/>
</dbReference>
<reference evidence="23 24" key="1">
    <citation type="journal article" date="2017" name="ISME J.">
        <title>Energy and carbon metabolisms in a deep terrestrial subsurface fluid microbial community.</title>
        <authorList>
            <person name="Momper L."/>
            <person name="Jungbluth S.P."/>
            <person name="Lee M.D."/>
            <person name="Amend J.P."/>
        </authorList>
    </citation>
    <scope>NUCLEOTIDE SEQUENCE [LARGE SCALE GENOMIC DNA]</scope>
    <source>
        <strain evidence="23">SURF_5</strain>
    </source>
</reference>
<dbReference type="GO" id="GO:0009002">
    <property type="term" value="F:serine-type D-Ala-D-Ala carboxypeptidase activity"/>
    <property type="evidence" value="ECO:0007669"/>
    <property type="project" value="UniProtKB-EC"/>
</dbReference>
<dbReference type="GO" id="GO:0008658">
    <property type="term" value="F:penicillin binding"/>
    <property type="evidence" value="ECO:0007669"/>
    <property type="project" value="InterPro"/>
</dbReference>
<keyword evidence="11" id="KW-0133">Cell shape</keyword>
<feature type="domain" description="Bifunctional transglycosylase second" evidence="22">
    <location>
        <begin position="63"/>
        <end position="147"/>
    </location>
</feature>
<evidence type="ECO:0000256" key="15">
    <source>
        <dbReference type="ARBA" id="ARBA00023268"/>
    </source>
</evidence>
<dbReference type="PROSITE" id="PS51257">
    <property type="entry name" value="PROKAR_LIPOPROTEIN"/>
    <property type="match status" value="1"/>
</dbReference>
<comment type="caution">
    <text evidence="23">The sequence shown here is derived from an EMBL/GenBank/DDBJ whole genome shotgun (WGS) entry which is preliminary data.</text>
</comment>